<dbReference type="PANTHER" id="PTHR11431:SF127">
    <property type="entry name" value="BACTERIAL NON-HEME FERRITIN"/>
    <property type="match status" value="1"/>
</dbReference>
<evidence type="ECO:0000256" key="4">
    <source>
        <dbReference type="ARBA" id="ARBA00023004"/>
    </source>
</evidence>
<dbReference type="GO" id="GO:0006879">
    <property type="term" value="P:intracellular iron ion homeostasis"/>
    <property type="evidence" value="ECO:0007669"/>
    <property type="project" value="UniProtKB-KW"/>
</dbReference>
<dbReference type="InterPro" id="IPR009078">
    <property type="entry name" value="Ferritin-like_SF"/>
</dbReference>
<dbReference type="STRING" id="406327.Mevan_0479"/>
<dbReference type="Gene3D" id="1.20.1260.10">
    <property type="match status" value="1"/>
</dbReference>
<evidence type="ECO:0000313" key="7">
    <source>
        <dbReference type="Proteomes" id="UP000001107"/>
    </source>
</evidence>
<evidence type="ECO:0000313" key="6">
    <source>
        <dbReference type="EMBL" id="ABR54386.1"/>
    </source>
</evidence>
<dbReference type="InterPro" id="IPR009040">
    <property type="entry name" value="Ferritin-like_diiron"/>
</dbReference>
<dbReference type="GeneID" id="5325512"/>
<dbReference type="InterPro" id="IPR008331">
    <property type="entry name" value="Ferritin_DPS_dom"/>
</dbReference>
<evidence type="ECO:0000256" key="3">
    <source>
        <dbReference type="ARBA" id="ARBA00023002"/>
    </source>
</evidence>
<dbReference type="InterPro" id="IPR001519">
    <property type="entry name" value="Ferritin"/>
</dbReference>
<dbReference type="EMBL" id="CP000742">
    <property type="protein sequence ID" value="ABR54386.1"/>
    <property type="molecule type" value="Genomic_DNA"/>
</dbReference>
<dbReference type="GO" id="GO:0008198">
    <property type="term" value="F:ferrous iron binding"/>
    <property type="evidence" value="ECO:0007669"/>
    <property type="project" value="TreeGrafter"/>
</dbReference>
<evidence type="ECO:0000256" key="2">
    <source>
        <dbReference type="ARBA" id="ARBA00022723"/>
    </source>
</evidence>
<dbReference type="RefSeq" id="WP_011972289.1">
    <property type="nucleotide sequence ID" value="NC_009634.1"/>
</dbReference>
<evidence type="ECO:0000256" key="1">
    <source>
        <dbReference type="ARBA" id="ARBA00022434"/>
    </source>
</evidence>
<dbReference type="InterPro" id="IPR041719">
    <property type="entry name" value="Ferritin_prok"/>
</dbReference>
<dbReference type="GO" id="GO:0042802">
    <property type="term" value="F:identical protein binding"/>
    <property type="evidence" value="ECO:0007669"/>
    <property type="project" value="UniProtKB-ARBA"/>
</dbReference>
<dbReference type="InterPro" id="IPR012347">
    <property type="entry name" value="Ferritin-like"/>
</dbReference>
<dbReference type="PANTHER" id="PTHR11431">
    <property type="entry name" value="FERRITIN"/>
    <property type="match status" value="1"/>
</dbReference>
<dbReference type="AlphaFoldDB" id="A6UPG4"/>
<dbReference type="HOGENOM" id="CLU_065681_1_2_2"/>
<dbReference type="GO" id="GO:0005829">
    <property type="term" value="C:cytosol"/>
    <property type="evidence" value="ECO:0007669"/>
    <property type="project" value="TreeGrafter"/>
</dbReference>
<keyword evidence="1" id="KW-0409">Iron storage</keyword>
<dbReference type="GO" id="GO:0006826">
    <property type="term" value="P:iron ion transport"/>
    <property type="evidence" value="ECO:0007669"/>
    <property type="project" value="InterPro"/>
</dbReference>
<name>A6UPG4_METVS</name>
<gene>
    <name evidence="6" type="ordered locus">Mevan_0479</name>
</gene>
<keyword evidence="3" id="KW-0560">Oxidoreductase</keyword>
<keyword evidence="2" id="KW-0479">Metal-binding</keyword>
<proteinExistence type="predicted"/>
<dbReference type="PROSITE" id="PS50905">
    <property type="entry name" value="FERRITIN_LIKE"/>
    <property type="match status" value="1"/>
</dbReference>
<dbReference type="eggNOG" id="arCOG01095">
    <property type="taxonomic scope" value="Archaea"/>
</dbReference>
<feature type="domain" description="Ferritin-like diiron" evidence="5">
    <location>
        <begin position="1"/>
        <end position="144"/>
    </location>
</feature>
<dbReference type="Proteomes" id="UP000001107">
    <property type="component" value="Chromosome"/>
</dbReference>
<dbReference type="Pfam" id="PF00210">
    <property type="entry name" value="Ferritin"/>
    <property type="match status" value="1"/>
</dbReference>
<keyword evidence="4" id="KW-0408">Iron</keyword>
<dbReference type="KEGG" id="mvn:Mevan_0479"/>
<dbReference type="GO" id="GO:0004322">
    <property type="term" value="F:ferroxidase activity"/>
    <property type="evidence" value="ECO:0007669"/>
    <property type="project" value="TreeGrafter"/>
</dbReference>
<dbReference type="GO" id="GO:0008199">
    <property type="term" value="F:ferric iron binding"/>
    <property type="evidence" value="ECO:0007669"/>
    <property type="project" value="InterPro"/>
</dbReference>
<dbReference type="OrthoDB" id="4859at2157"/>
<evidence type="ECO:0000259" key="5">
    <source>
        <dbReference type="PROSITE" id="PS50905"/>
    </source>
</evidence>
<organism evidence="6 7">
    <name type="scientific">Methanococcus vannielii (strain ATCC 35089 / DSM 1224 / JCM 13029 / OCM 148 / SB)</name>
    <dbReference type="NCBI Taxonomy" id="406327"/>
    <lineage>
        <taxon>Archaea</taxon>
        <taxon>Methanobacteriati</taxon>
        <taxon>Methanobacteriota</taxon>
        <taxon>Methanomada group</taxon>
        <taxon>Methanococci</taxon>
        <taxon>Methanococcales</taxon>
        <taxon>Methanococcaceae</taxon>
        <taxon>Methanococcus</taxon>
    </lineage>
</organism>
<dbReference type="CDD" id="cd01055">
    <property type="entry name" value="Nonheme_Ferritin"/>
    <property type="match status" value="1"/>
</dbReference>
<dbReference type="SUPFAM" id="SSF47240">
    <property type="entry name" value="Ferritin-like"/>
    <property type="match status" value="1"/>
</dbReference>
<sequence>MDSKLRYEIEEQINKELYSAYLYLAMSNYMNSKGFKGISNWLTIQAQEEVDHAMKFYNFLHDRGETLELKAIDKPEIKWKTVKDVFEKGLNHEKYVTGRIHKLMDIALEVKDHSASVMLQWFVTEQVEEEASFRDILDKLSIFEEDKKYLMILDSELGKRTRSAPLEQ</sequence>
<reference evidence="6" key="1">
    <citation type="submission" date="2007-06" db="EMBL/GenBank/DDBJ databases">
        <title>Complete sequence of Methanococcus vannielii SB.</title>
        <authorList>
            <consortium name="US DOE Joint Genome Institute"/>
            <person name="Copeland A."/>
            <person name="Lucas S."/>
            <person name="Lapidus A."/>
            <person name="Barry K."/>
            <person name="Glavina del Rio T."/>
            <person name="Dalin E."/>
            <person name="Tice H."/>
            <person name="Pitluck S."/>
            <person name="Chain P."/>
            <person name="Malfatti S."/>
            <person name="Shin M."/>
            <person name="Vergez L."/>
            <person name="Schmutz J."/>
            <person name="Larimer F."/>
            <person name="Land M."/>
            <person name="Hauser L."/>
            <person name="Kyrpides N."/>
            <person name="Anderson I."/>
            <person name="Sieprawska-Lupa M."/>
            <person name="Whitman W.B."/>
            <person name="Richardson P."/>
        </authorList>
    </citation>
    <scope>NUCLEOTIDE SEQUENCE [LARGE SCALE GENOMIC DNA]</scope>
    <source>
        <strain evidence="6">SB</strain>
    </source>
</reference>
<accession>A6UPG4</accession>
<protein>
    <submittedName>
        <fullName evidence="6">Ferritin Dps family protein</fullName>
    </submittedName>
</protein>
<keyword evidence="7" id="KW-1185">Reference proteome</keyword>
<dbReference type="FunFam" id="1.20.1260.10:FF:000001">
    <property type="entry name" value="Non-heme ferritin"/>
    <property type="match status" value="1"/>
</dbReference>